<gene>
    <name evidence="1" type="ORF">CCAM_LOCUS19034</name>
</gene>
<accession>A0A484LMM8</accession>
<proteinExistence type="predicted"/>
<evidence type="ECO:0000313" key="1">
    <source>
        <dbReference type="EMBL" id="VFQ77258.1"/>
    </source>
</evidence>
<name>A0A484LMM8_9ASTE</name>
<dbReference type="Proteomes" id="UP000595140">
    <property type="component" value="Unassembled WGS sequence"/>
</dbReference>
<protein>
    <submittedName>
        <fullName evidence="1">Uncharacterized protein</fullName>
    </submittedName>
</protein>
<sequence length="779" mass="88609">MFILWDPKLYACTIVDVGSQYIHSDVVCLTTQKSFAITFVYALYTVQIRRELWDKLSSLAVCKPWAIMGDFNSVLASNERVNCFSIGAYYFNDLLHFRASNRLMDAPCDGLFFTWHKGNKLAKLDRVILNHNWGDIGADCKAMFLDMQAQSDHYPVLFDSSSSRQRKSRPFRFFNMWTKHEKFPQIVSRVWDQKIDGTKQFVLTSKLLFLKHPFKDLNRAEFGHISNRLADAKIKYKTLVEQLMGDPDSLELVRLVNKQRRITNFLIEAELAFYKQKAKCDFLTKGDICTKYFYSVVKKKRSTNSIPFLVRSDGTKTTCHSEVVDSFVDFFRGLFGTGIQVEPLSSEVLPSGSLVPVNSWDALLAPITIKEVKEAVFSIGDDKALGPDGFSASFFKSQWQLVGPDLFEAVAEFFHHGKLLKQLNHAFIALIPKTTHNPSVKDFRPIACLNVIYKVITKILAQRMAPLLPNLIGPAQGAFVEGQGWHVPLPSGLSTLGITHLAFADDIMLFSKGDFTSVTALMEVLNHFSAVSGLHLSPTKSNIFVAGRDRDRSEDILSLVHFPVGQLPMSYLGLPLPSQRLKESDFAPLINKIDNFLRGWSTNKLSYAGRVELLRAVIQGTESFWLQAFPTQKVVLNRITGLCCDFLWGSKFAKVAWVDICKPKTEGGLGLKEPVMWNNALLCKVLWNIANKKDSLWVRWVHNIYLNGRSVWSWIPKKRDSCLFKRLAEIRDPLFVKLGNPLSIEDPLKPFCFNNKLLSGKIYDLFRVRSHPKPWMKFI</sequence>
<dbReference type="PANTHER" id="PTHR33116">
    <property type="entry name" value="REVERSE TRANSCRIPTASE ZINC-BINDING DOMAIN-CONTAINING PROTEIN-RELATED-RELATED"/>
    <property type="match status" value="1"/>
</dbReference>
<dbReference type="AlphaFoldDB" id="A0A484LMM8"/>
<dbReference type="InterPro" id="IPR036691">
    <property type="entry name" value="Endo/exonu/phosph_ase_sf"/>
</dbReference>
<dbReference type="Gene3D" id="3.60.10.10">
    <property type="entry name" value="Endonuclease/exonuclease/phosphatase"/>
    <property type="match status" value="1"/>
</dbReference>
<dbReference type="PANTHER" id="PTHR33116:SF84">
    <property type="entry name" value="RNA-DIRECTED DNA POLYMERASE"/>
    <property type="match status" value="1"/>
</dbReference>
<dbReference type="OrthoDB" id="1747049at2759"/>
<keyword evidence="2" id="KW-1185">Reference proteome</keyword>
<reference evidence="1 2" key="1">
    <citation type="submission" date="2018-04" db="EMBL/GenBank/DDBJ databases">
        <authorList>
            <person name="Vogel A."/>
        </authorList>
    </citation>
    <scope>NUCLEOTIDE SEQUENCE [LARGE SCALE GENOMIC DNA]</scope>
</reference>
<dbReference type="CDD" id="cd01650">
    <property type="entry name" value="RT_nLTR_like"/>
    <property type="match status" value="1"/>
</dbReference>
<organism evidence="1 2">
    <name type="scientific">Cuscuta campestris</name>
    <dbReference type="NCBI Taxonomy" id="132261"/>
    <lineage>
        <taxon>Eukaryota</taxon>
        <taxon>Viridiplantae</taxon>
        <taxon>Streptophyta</taxon>
        <taxon>Embryophyta</taxon>
        <taxon>Tracheophyta</taxon>
        <taxon>Spermatophyta</taxon>
        <taxon>Magnoliopsida</taxon>
        <taxon>eudicotyledons</taxon>
        <taxon>Gunneridae</taxon>
        <taxon>Pentapetalae</taxon>
        <taxon>asterids</taxon>
        <taxon>lamiids</taxon>
        <taxon>Solanales</taxon>
        <taxon>Convolvulaceae</taxon>
        <taxon>Cuscuteae</taxon>
        <taxon>Cuscuta</taxon>
        <taxon>Cuscuta subgen. Grammica</taxon>
        <taxon>Cuscuta sect. Cleistogrammica</taxon>
    </lineage>
</organism>
<evidence type="ECO:0000313" key="2">
    <source>
        <dbReference type="Proteomes" id="UP000595140"/>
    </source>
</evidence>
<dbReference type="EMBL" id="OOIL02001646">
    <property type="protein sequence ID" value="VFQ77258.1"/>
    <property type="molecule type" value="Genomic_DNA"/>
</dbReference>
<dbReference type="SUPFAM" id="SSF56219">
    <property type="entry name" value="DNase I-like"/>
    <property type="match status" value="1"/>
</dbReference>